<feature type="chain" id="PRO_5001527442" description="DUF4382 domain-containing protein" evidence="1">
    <location>
        <begin position="29"/>
        <end position="284"/>
    </location>
</feature>
<name>A0A023X7A6_RUBRA</name>
<proteinExistence type="predicted"/>
<keyword evidence="1" id="KW-0732">Signal</keyword>
<dbReference type="Proteomes" id="UP000025229">
    <property type="component" value="Chromosome"/>
</dbReference>
<evidence type="ECO:0000313" key="2">
    <source>
        <dbReference type="EMBL" id="AHY47925.1"/>
    </source>
</evidence>
<feature type="signal peptide" evidence="1">
    <location>
        <begin position="1"/>
        <end position="28"/>
    </location>
</feature>
<reference evidence="2 4" key="1">
    <citation type="submission" date="2014-03" db="EMBL/GenBank/DDBJ databases">
        <title>Complete genome sequence of the Radio-Resistant Rubrobacter radiotolerans RSPS-4.</title>
        <authorList>
            <person name="Egas C.C."/>
            <person name="Barroso C.C."/>
            <person name="Froufe H.J.C."/>
            <person name="Pacheco J.J."/>
            <person name="Albuquerque L.L."/>
            <person name="da Costa M.M.S."/>
        </authorList>
    </citation>
    <scope>NUCLEOTIDE SEQUENCE [LARGE SCALE GENOMIC DNA]</scope>
    <source>
        <strain evidence="2 4">RSPS-4</strain>
    </source>
</reference>
<accession>A0A023X7A6</accession>
<organism evidence="2 4">
    <name type="scientific">Rubrobacter radiotolerans</name>
    <name type="common">Arthrobacter radiotolerans</name>
    <dbReference type="NCBI Taxonomy" id="42256"/>
    <lineage>
        <taxon>Bacteria</taxon>
        <taxon>Bacillati</taxon>
        <taxon>Actinomycetota</taxon>
        <taxon>Rubrobacteria</taxon>
        <taxon>Rubrobacterales</taxon>
        <taxon>Rubrobacteraceae</taxon>
        <taxon>Rubrobacter</taxon>
    </lineage>
</organism>
<dbReference type="AlphaFoldDB" id="A0A023X7A6"/>
<keyword evidence="4" id="KW-1185">Reference proteome</keyword>
<dbReference type="EMBL" id="CP007514">
    <property type="protein sequence ID" value="AHY47925.1"/>
    <property type="molecule type" value="Genomic_DNA"/>
</dbReference>
<dbReference type="HOGENOM" id="CLU_983293_0_0_11"/>
<dbReference type="eggNOG" id="ENOG502Z8A8">
    <property type="taxonomic scope" value="Bacteria"/>
</dbReference>
<dbReference type="OrthoDB" id="7835646at2"/>
<reference evidence="3" key="2">
    <citation type="submission" date="2023-11" db="EMBL/GenBank/DDBJ databases">
        <title>MicrobeMod: A computational toolkit for identifying prokaryotic methylation and restriction-modification with nanopore sequencing.</title>
        <authorList>
            <person name="Crits-Christoph A."/>
            <person name="Kang S.C."/>
            <person name="Lee H."/>
            <person name="Ostrov N."/>
        </authorList>
    </citation>
    <scope>NUCLEOTIDE SEQUENCE</scope>
    <source>
        <strain evidence="3">ATCC 51242</strain>
    </source>
</reference>
<dbReference type="EMBL" id="JAWXXX010000001">
    <property type="protein sequence ID" value="MDX5892564.1"/>
    <property type="molecule type" value="Genomic_DNA"/>
</dbReference>
<dbReference type="STRING" id="42256.RradSPS_2642"/>
<dbReference type="Proteomes" id="UP001281130">
    <property type="component" value="Unassembled WGS sequence"/>
</dbReference>
<dbReference type="PROSITE" id="PS51257">
    <property type="entry name" value="PROKAR_LIPOPROTEIN"/>
    <property type="match status" value="1"/>
</dbReference>
<sequence length="284" mass="29906">MRSRAALFPIRKLALAVVPLTVVLAGCAAEESASGSEASGSGELQVRANGEDFVREGFTTKDGWEIAFDNVYVTFAEVTAYQSDPPYAPDSGEEIQASETVEFPGTHTVDLAAGGPEAEPVEVGTVEEAPAGIYNALSWRNVPAESGPAEGASILLVGTAERNGESVDFTIPVEREYEYLCGEFVGEERKGVVEDGEVADLEATFHFDHVFGDAEVPAEDEINTAAVGFDPFAALAENGTLDLSAEELEAGMSGEDYRLFSDELPTLGHTGEGHCLETTSGATG</sequence>
<evidence type="ECO:0000256" key="1">
    <source>
        <dbReference type="SAM" id="SignalP"/>
    </source>
</evidence>
<evidence type="ECO:0000313" key="3">
    <source>
        <dbReference type="EMBL" id="MDX5892564.1"/>
    </source>
</evidence>
<dbReference type="PATRIC" id="fig|42256.3.peg.2694"/>
<gene>
    <name evidence="2" type="ORF">RradSPS_2642</name>
    <name evidence="3" type="ORF">SIL72_00845</name>
</gene>
<dbReference type="KEGG" id="rrd:RradSPS_2642"/>
<dbReference type="RefSeq" id="WP_051589846.1">
    <property type="nucleotide sequence ID" value="NZ_CP007514.1"/>
</dbReference>
<evidence type="ECO:0000313" key="4">
    <source>
        <dbReference type="Proteomes" id="UP000025229"/>
    </source>
</evidence>
<evidence type="ECO:0008006" key="5">
    <source>
        <dbReference type="Google" id="ProtNLM"/>
    </source>
</evidence>
<protein>
    <recommendedName>
        <fullName evidence="5">DUF4382 domain-containing protein</fullName>
    </recommendedName>
</protein>